<evidence type="ECO:0000256" key="1">
    <source>
        <dbReference type="SAM" id="MobiDB-lite"/>
    </source>
</evidence>
<feature type="signal peptide" evidence="2">
    <location>
        <begin position="1"/>
        <end position="22"/>
    </location>
</feature>
<evidence type="ECO:0000313" key="4">
    <source>
        <dbReference type="Proteomes" id="UP000799772"/>
    </source>
</evidence>
<gene>
    <name evidence="3" type="ORF">NA57DRAFT_74846</name>
</gene>
<dbReference type="AlphaFoldDB" id="A0A9P4IEC7"/>
<organism evidence="3 4">
    <name type="scientific">Rhizodiscina lignyota</name>
    <dbReference type="NCBI Taxonomy" id="1504668"/>
    <lineage>
        <taxon>Eukaryota</taxon>
        <taxon>Fungi</taxon>
        <taxon>Dikarya</taxon>
        <taxon>Ascomycota</taxon>
        <taxon>Pezizomycotina</taxon>
        <taxon>Dothideomycetes</taxon>
        <taxon>Pleosporomycetidae</taxon>
        <taxon>Aulographales</taxon>
        <taxon>Rhizodiscinaceae</taxon>
        <taxon>Rhizodiscina</taxon>
    </lineage>
</organism>
<keyword evidence="2" id="KW-0732">Signal</keyword>
<sequence>MFQSLLLSIEVIAIALANIVFAQSSSTSAQSTGYFGYNLTETGDPTAATYDTLDTPANVSLTVPEPDVYLHANVHVGEIDILVANLSAKINLDAQVLQLLQFNAGVDASIKRVFLTIQNVTAEVYLEARLGNVVKMIGDVLDSLDLNPVLATLGQSLDNITDTVGGALGGSGSGGSSGSGSNGTLARRNPGLPQQSFELLQNILYSVNDYTGNKHTNRILAQNGDIVDEFLDNDGRIRGTKVVGNFENDMTFTGHNSSAVKNGQTVNELEYTYTPLPGVLAWAAVFMNAAGSVVATQVLAEGFGGGSSTID</sequence>
<proteinExistence type="predicted"/>
<comment type="caution">
    <text evidence="3">The sequence shown here is derived from an EMBL/GenBank/DDBJ whole genome shotgun (WGS) entry which is preliminary data.</text>
</comment>
<feature type="region of interest" description="Disordered" evidence="1">
    <location>
        <begin position="168"/>
        <end position="188"/>
    </location>
</feature>
<keyword evidence="4" id="KW-1185">Reference proteome</keyword>
<dbReference type="EMBL" id="ML978125">
    <property type="protein sequence ID" value="KAF2099344.1"/>
    <property type="molecule type" value="Genomic_DNA"/>
</dbReference>
<reference evidence="3" key="1">
    <citation type="journal article" date="2020" name="Stud. Mycol.">
        <title>101 Dothideomycetes genomes: a test case for predicting lifestyles and emergence of pathogens.</title>
        <authorList>
            <person name="Haridas S."/>
            <person name="Albert R."/>
            <person name="Binder M."/>
            <person name="Bloem J."/>
            <person name="Labutti K."/>
            <person name="Salamov A."/>
            <person name="Andreopoulos B."/>
            <person name="Baker S."/>
            <person name="Barry K."/>
            <person name="Bills G."/>
            <person name="Bluhm B."/>
            <person name="Cannon C."/>
            <person name="Castanera R."/>
            <person name="Culley D."/>
            <person name="Daum C."/>
            <person name="Ezra D."/>
            <person name="Gonzalez J."/>
            <person name="Henrissat B."/>
            <person name="Kuo A."/>
            <person name="Liang C."/>
            <person name="Lipzen A."/>
            <person name="Lutzoni F."/>
            <person name="Magnuson J."/>
            <person name="Mondo S."/>
            <person name="Nolan M."/>
            <person name="Ohm R."/>
            <person name="Pangilinan J."/>
            <person name="Park H.-J."/>
            <person name="Ramirez L."/>
            <person name="Alfaro M."/>
            <person name="Sun H."/>
            <person name="Tritt A."/>
            <person name="Yoshinaga Y."/>
            <person name="Zwiers L.-H."/>
            <person name="Turgeon B."/>
            <person name="Goodwin S."/>
            <person name="Spatafora J."/>
            <person name="Crous P."/>
            <person name="Grigoriev I."/>
        </authorList>
    </citation>
    <scope>NUCLEOTIDE SEQUENCE</scope>
    <source>
        <strain evidence="3">CBS 133067</strain>
    </source>
</reference>
<dbReference type="Proteomes" id="UP000799772">
    <property type="component" value="Unassembled WGS sequence"/>
</dbReference>
<accession>A0A9P4IEC7</accession>
<name>A0A9P4IEC7_9PEZI</name>
<feature type="chain" id="PRO_5040398645" evidence="2">
    <location>
        <begin position="23"/>
        <end position="311"/>
    </location>
</feature>
<protein>
    <submittedName>
        <fullName evidence="3">Uncharacterized protein</fullName>
    </submittedName>
</protein>
<feature type="compositionally biased region" description="Gly residues" evidence="1">
    <location>
        <begin position="168"/>
        <end position="181"/>
    </location>
</feature>
<dbReference type="OrthoDB" id="4148174at2759"/>
<evidence type="ECO:0000256" key="2">
    <source>
        <dbReference type="SAM" id="SignalP"/>
    </source>
</evidence>
<evidence type="ECO:0000313" key="3">
    <source>
        <dbReference type="EMBL" id="KAF2099344.1"/>
    </source>
</evidence>